<dbReference type="OrthoDB" id="956464at2"/>
<organism evidence="2 3">
    <name type="scientific">Dyadobacter jejuensis</name>
    <dbReference type="NCBI Taxonomy" id="1082580"/>
    <lineage>
        <taxon>Bacteria</taxon>
        <taxon>Pseudomonadati</taxon>
        <taxon>Bacteroidota</taxon>
        <taxon>Cytophagia</taxon>
        <taxon>Cytophagales</taxon>
        <taxon>Spirosomataceae</taxon>
        <taxon>Dyadobacter</taxon>
    </lineage>
</organism>
<gene>
    <name evidence="2" type="ORF">CLV98_1324</name>
</gene>
<proteinExistence type="predicted"/>
<evidence type="ECO:0000313" key="3">
    <source>
        <dbReference type="Proteomes" id="UP000245880"/>
    </source>
</evidence>
<dbReference type="RefSeq" id="WP_109678406.1">
    <property type="nucleotide sequence ID" value="NZ_QGDT01000032.1"/>
</dbReference>
<reference evidence="2 3" key="1">
    <citation type="submission" date="2018-03" db="EMBL/GenBank/DDBJ databases">
        <title>Genomic Encyclopedia of Archaeal and Bacterial Type Strains, Phase II (KMG-II): from individual species to whole genera.</title>
        <authorList>
            <person name="Goeker M."/>
        </authorList>
    </citation>
    <scope>NUCLEOTIDE SEQUENCE [LARGE SCALE GENOMIC DNA]</scope>
    <source>
        <strain evidence="2 3">DSM 100346</strain>
    </source>
</reference>
<accession>A0A316A439</accession>
<feature type="signal peptide" evidence="1">
    <location>
        <begin position="1"/>
        <end position="18"/>
    </location>
</feature>
<keyword evidence="3" id="KW-1185">Reference proteome</keyword>
<name>A0A316A439_9BACT</name>
<keyword evidence="1" id="KW-0732">Signal</keyword>
<dbReference type="AlphaFoldDB" id="A0A316A439"/>
<dbReference type="Proteomes" id="UP000245880">
    <property type="component" value="Unassembled WGS sequence"/>
</dbReference>
<sequence length="283" mass="30604">MKQLILAAFVLWNGLCMAQVKIGNNPTAITPNTNLEIESSNGTKVVVTTDDGRVGIGTTNPDSKLHVVGNVKITDGTEGEAKVLTSDANGLASWQPTAPCVAGPTSPVSVYRQPSDYIIAGDTFTDIPGLSAPLQAGKTYRIEFLGNSEAVNPVYASIHELTYHIKYGNNTTDIEKLTGSFIINSQIWGQADSDIRGYTMSKNNLYYTTHQVLSVGSTNIIISGTPQTFTCYIKTNTAQTFTIQANNRLTKYDGTFQPQSTSFYTYGSVKSYKGALMIVELLD</sequence>
<feature type="chain" id="PRO_5016262418" evidence="1">
    <location>
        <begin position="19"/>
        <end position="283"/>
    </location>
</feature>
<dbReference type="EMBL" id="QGDT01000032">
    <property type="protein sequence ID" value="PWJ52746.1"/>
    <property type="molecule type" value="Genomic_DNA"/>
</dbReference>
<evidence type="ECO:0000313" key="2">
    <source>
        <dbReference type="EMBL" id="PWJ52746.1"/>
    </source>
</evidence>
<comment type="caution">
    <text evidence="2">The sequence shown here is derived from an EMBL/GenBank/DDBJ whole genome shotgun (WGS) entry which is preliminary data.</text>
</comment>
<protein>
    <submittedName>
        <fullName evidence="2">Uncharacterized protein</fullName>
    </submittedName>
</protein>
<evidence type="ECO:0000256" key="1">
    <source>
        <dbReference type="SAM" id="SignalP"/>
    </source>
</evidence>